<dbReference type="SUPFAM" id="SSF51905">
    <property type="entry name" value="FAD/NAD(P)-binding domain"/>
    <property type="match status" value="1"/>
</dbReference>
<feature type="domain" description="FAD-binding" evidence="5">
    <location>
        <begin position="14"/>
        <end position="421"/>
    </location>
</feature>
<gene>
    <name evidence="7" type="ORF">AA0117_g10198</name>
</gene>
<dbReference type="InterPro" id="IPR002938">
    <property type="entry name" value="FAD-bd"/>
</dbReference>
<name>A0A4Q4N5R1_ALTAL</name>
<dbReference type="Pfam" id="PF07976">
    <property type="entry name" value="Phe_hydrox_dim"/>
    <property type="match status" value="1"/>
</dbReference>
<evidence type="ECO:0000313" key="7">
    <source>
        <dbReference type="EMBL" id="RYN70753.1"/>
    </source>
</evidence>
<proteinExistence type="inferred from homology"/>
<dbReference type="InterPro" id="IPR012941">
    <property type="entry name" value="Phe_hydrox_C_dim_dom"/>
</dbReference>
<reference evidence="8" key="1">
    <citation type="journal article" date="2019" name="bioRxiv">
        <title>Genomics, evolutionary history and diagnostics of the Alternaria alternata species group including apple and Asian pear pathotypes.</title>
        <authorList>
            <person name="Armitage A.D."/>
            <person name="Cockerton H.M."/>
            <person name="Sreenivasaprasad S."/>
            <person name="Woodhall J.W."/>
            <person name="Lane C.R."/>
            <person name="Harrison R.J."/>
            <person name="Clarkson J.P."/>
        </authorList>
    </citation>
    <scope>NUCLEOTIDE SEQUENCE [LARGE SCALE GENOMIC DNA]</scope>
    <source>
        <strain evidence="8">FERA 1177</strain>
    </source>
</reference>
<keyword evidence="7" id="KW-0503">Monooxygenase</keyword>
<dbReference type="VEuPathDB" id="FungiDB:CC77DRAFT_929028"/>
<dbReference type="InterPro" id="IPR036249">
    <property type="entry name" value="Thioredoxin-like_sf"/>
</dbReference>
<evidence type="ECO:0000256" key="1">
    <source>
        <dbReference type="ARBA" id="ARBA00007801"/>
    </source>
</evidence>
<dbReference type="SUPFAM" id="SSF52833">
    <property type="entry name" value="Thioredoxin-like"/>
    <property type="match status" value="1"/>
</dbReference>
<keyword evidence="3" id="KW-0274">FAD</keyword>
<evidence type="ECO:0000256" key="4">
    <source>
        <dbReference type="ARBA" id="ARBA00023002"/>
    </source>
</evidence>
<comment type="similarity">
    <text evidence="1">Belongs to the PheA/TfdB FAD monooxygenase family.</text>
</comment>
<evidence type="ECO:0000259" key="5">
    <source>
        <dbReference type="Pfam" id="PF01494"/>
    </source>
</evidence>
<protein>
    <submittedName>
        <fullName evidence="7">Phenol 2-monooxygenase</fullName>
    </submittedName>
</protein>
<dbReference type="Pfam" id="PF01494">
    <property type="entry name" value="FAD_binding_3"/>
    <property type="match status" value="1"/>
</dbReference>
<dbReference type="Proteomes" id="UP000291422">
    <property type="component" value="Unassembled WGS sequence"/>
</dbReference>
<dbReference type="Gene3D" id="3.40.30.20">
    <property type="match status" value="1"/>
</dbReference>
<dbReference type="Gene3D" id="3.50.50.60">
    <property type="entry name" value="FAD/NAD(P)-binding domain"/>
    <property type="match status" value="1"/>
</dbReference>
<evidence type="ECO:0000313" key="8">
    <source>
        <dbReference type="Proteomes" id="UP000291422"/>
    </source>
</evidence>
<accession>A0A4Q4N5R1</accession>
<evidence type="ECO:0000256" key="3">
    <source>
        <dbReference type="ARBA" id="ARBA00022827"/>
    </source>
</evidence>
<dbReference type="GO" id="GO:0016709">
    <property type="term" value="F:oxidoreductase activity, acting on paired donors, with incorporation or reduction of molecular oxygen, NAD(P)H as one donor, and incorporation of one atom of oxygen"/>
    <property type="evidence" value="ECO:0007669"/>
    <property type="project" value="UniProtKB-ARBA"/>
</dbReference>
<dbReference type="GO" id="GO:0071949">
    <property type="term" value="F:FAD binding"/>
    <property type="evidence" value="ECO:0007669"/>
    <property type="project" value="InterPro"/>
</dbReference>
<keyword evidence="4" id="KW-0560">Oxidoreductase</keyword>
<dbReference type="PANTHER" id="PTHR43004:SF20">
    <property type="entry name" value="2-MONOOXYGENASE, PUTATIVE (AFU_ORTHOLOGUE AFUA_1G13660)-RELATED"/>
    <property type="match status" value="1"/>
</dbReference>
<sequence>MCPYKALEPTTESETNVVIIGAGPAGLMAAWWMARCGIKARIIDKRGTKVINGHADGLRPRTNEFFDSMGGGIIEKLAKESFIFENLKNWFRDSNGQLIRAGTQQLQGDYVNDLPSPFLATTISQGRIERFILDSIAEVSNGGFKVERGVVAESLVYDASQENNPHNYPIQLTLRTLSDIEANPPPAPGAFGGRDVIAKGNLPDDEVHQESGTSGSPGHVELVKAKYVIGCDGAHSWLRQQLNYKLEGASAHSVWGAIDIVPMTNFPDIHHPSFIKTELGILMIIPRERNMTRLYVPLDTASSNERLDRSSVTLDQIFQKAKKFFQPYTLDFKVCEWWSVYGVGQLVAERNQHPSARISLAGDAVHMHSPKIGLGMNTSMQDGYNLGWKVAMAAAGIVRDEKALLTTYVGERYPIAQRLVAYDRTLFGEHGIVDPGEYLKQHERFKEFADGFKLDYPESMLVAKTLSNQAAATGLIIGESFKHQRVLGHVNSQLYWTTKLFQSDGRFRIVLLAGDVSLPNQMARVNTFCKELDEEKKDRNGNATSLLRTRYPYCFVQPSPPLLRNALATSQHPAISFLHERPCKSMIDLLAIHSTVGSTDSISMFDFPVALYGPFDADYHGWDHTRIHVDQAVHYDRYCDGLAYERWGVDRTKGAVVVIRPDMHVGWVGDLEDTQAIELYFSTIFK</sequence>
<dbReference type="SUPFAM" id="SSF54373">
    <property type="entry name" value="FAD-linked reductases, C-terminal domain"/>
    <property type="match status" value="1"/>
</dbReference>
<dbReference type="EMBL" id="PDXD01000038">
    <property type="protein sequence ID" value="RYN70753.1"/>
    <property type="molecule type" value="Genomic_DNA"/>
</dbReference>
<keyword evidence="2" id="KW-0285">Flavoprotein</keyword>
<evidence type="ECO:0000259" key="6">
    <source>
        <dbReference type="Pfam" id="PF07976"/>
    </source>
</evidence>
<dbReference type="AlphaFoldDB" id="A0A4Q4N5R1"/>
<dbReference type="CDD" id="cd02979">
    <property type="entry name" value="PHOX_C"/>
    <property type="match status" value="1"/>
</dbReference>
<dbReference type="InterPro" id="IPR050641">
    <property type="entry name" value="RIFMO-like"/>
</dbReference>
<dbReference type="InterPro" id="IPR038220">
    <property type="entry name" value="PHOX_C_sf"/>
</dbReference>
<dbReference type="PRINTS" id="PR00420">
    <property type="entry name" value="RNGMNOXGNASE"/>
</dbReference>
<dbReference type="PANTHER" id="PTHR43004">
    <property type="entry name" value="TRK SYSTEM POTASSIUM UPTAKE PROTEIN"/>
    <property type="match status" value="1"/>
</dbReference>
<comment type="caution">
    <text evidence="7">The sequence shown here is derived from an EMBL/GenBank/DDBJ whole genome shotgun (WGS) entry which is preliminary data.</text>
</comment>
<dbReference type="InterPro" id="IPR036188">
    <property type="entry name" value="FAD/NAD-bd_sf"/>
</dbReference>
<organism evidence="7 8">
    <name type="scientific">Alternaria alternata</name>
    <name type="common">Alternaria rot fungus</name>
    <name type="synonym">Torula alternata</name>
    <dbReference type="NCBI Taxonomy" id="5599"/>
    <lineage>
        <taxon>Eukaryota</taxon>
        <taxon>Fungi</taxon>
        <taxon>Dikarya</taxon>
        <taxon>Ascomycota</taxon>
        <taxon>Pezizomycotina</taxon>
        <taxon>Dothideomycetes</taxon>
        <taxon>Pleosporomycetidae</taxon>
        <taxon>Pleosporales</taxon>
        <taxon>Pleosporineae</taxon>
        <taxon>Pleosporaceae</taxon>
        <taxon>Alternaria</taxon>
        <taxon>Alternaria sect. Alternaria</taxon>
        <taxon>Alternaria alternata complex</taxon>
    </lineage>
</organism>
<dbReference type="Gene3D" id="3.30.9.10">
    <property type="entry name" value="D-Amino Acid Oxidase, subunit A, domain 2"/>
    <property type="match status" value="1"/>
</dbReference>
<feature type="domain" description="Phenol hydroxylase-like C-terminal dimerisation" evidence="6">
    <location>
        <begin position="455"/>
        <end position="685"/>
    </location>
</feature>
<evidence type="ECO:0000256" key="2">
    <source>
        <dbReference type="ARBA" id="ARBA00022630"/>
    </source>
</evidence>